<reference evidence="2" key="1">
    <citation type="submission" date="2016-12" db="EMBL/GenBank/DDBJ databases">
        <authorList>
            <person name="Varghese N."/>
            <person name="Submissions S."/>
        </authorList>
    </citation>
    <scope>NUCLEOTIDE SEQUENCE [LARGE SCALE GENOMIC DNA]</scope>
    <source>
        <strain evidence="2">DSM 45599</strain>
    </source>
</reference>
<organism evidence="1 2">
    <name type="scientific">Micromonospora cremea</name>
    <dbReference type="NCBI Taxonomy" id="709881"/>
    <lineage>
        <taxon>Bacteria</taxon>
        <taxon>Bacillati</taxon>
        <taxon>Actinomycetota</taxon>
        <taxon>Actinomycetes</taxon>
        <taxon>Micromonosporales</taxon>
        <taxon>Micromonosporaceae</taxon>
        <taxon>Micromonospora</taxon>
    </lineage>
</organism>
<dbReference type="Proteomes" id="UP000185124">
    <property type="component" value="Unassembled WGS sequence"/>
</dbReference>
<evidence type="ECO:0000313" key="1">
    <source>
        <dbReference type="EMBL" id="SIN35496.1"/>
    </source>
</evidence>
<accession>A0A1N6ANA4</accession>
<keyword evidence="2" id="KW-1185">Reference proteome</keyword>
<proteinExistence type="predicted"/>
<dbReference type="AlphaFoldDB" id="A0A1N6ANA4"/>
<dbReference type="STRING" id="709881.SAMN04489832_5815"/>
<evidence type="ECO:0000313" key="2">
    <source>
        <dbReference type="Proteomes" id="UP000185124"/>
    </source>
</evidence>
<protein>
    <recommendedName>
        <fullName evidence="3">DUF4263 domain-containing protein</fullName>
    </recommendedName>
</protein>
<dbReference type="EMBL" id="FSQT01000002">
    <property type="protein sequence ID" value="SIN35496.1"/>
    <property type="molecule type" value="Genomic_DNA"/>
</dbReference>
<sequence length="259" mass="28916">MRLYQDGEWFDALPPGALYEHEYEGIVMQHRNDLFPGFKGARFDPVLATQLGNVQPDMILIDHEYRSMFVVEVELASHSLTRHVQPQIEKIVSARLGERHADWLYSREPGFNQDRLRALFRDVPHSTVLLANGPTPHWDDGLRSLPGVYRAVVQVFRSARNRTILRVNGAQPEGPGEVVSVLSAGSGPLRTSYKVSVPSSVDASLEKLDAHLEDQLIRFHVRVMGAEKYLFSRPAINVPAGGALLLRSAGGSYRIEIIG</sequence>
<name>A0A1N6ANA4_9ACTN</name>
<evidence type="ECO:0008006" key="3">
    <source>
        <dbReference type="Google" id="ProtNLM"/>
    </source>
</evidence>
<dbReference type="RefSeq" id="WP_143728540.1">
    <property type="nucleotide sequence ID" value="NZ_FSQT01000002.1"/>
</dbReference>
<dbReference type="OrthoDB" id="8479669at2"/>
<gene>
    <name evidence="1" type="ORF">SAMN04489832_5815</name>
</gene>